<comment type="caution">
    <text evidence="1">The sequence shown here is derived from an EMBL/GenBank/DDBJ whole genome shotgun (WGS) entry which is preliminary data.</text>
</comment>
<dbReference type="EMBL" id="JAERRI010000019">
    <property type="protein sequence ID" value="MBL1093399.1"/>
    <property type="molecule type" value="Genomic_DNA"/>
</dbReference>
<dbReference type="Proteomes" id="UP000629371">
    <property type="component" value="Unassembled WGS sequence"/>
</dbReference>
<reference evidence="1 2" key="1">
    <citation type="submission" date="2021-01" db="EMBL/GenBank/DDBJ databases">
        <title>WGS of actinomycetes isolated from Thailand.</title>
        <authorList>
            <person name="Thawai C."/>
        </authorList>
    </citation>
    <scope>NUCLEOTIDE SEQUENCE [LARGE SCALE GENOMIC DNA]</scope>
    <source>
        <strain evidence="1 2">CH9-7</strain>
    </source>
</reference>
<evidence type="ECO:0000313" key="1">
    <source>
        <dbReference type="EMBL" id="MBL1093399.1"/>
    </source>
</evidence>
<gene>
    <name evidence="1" type="ORF">JK360_29410</name>
</gene>
<evidence type="ECO:0008006" key="3">
    <source>
        <dbReference type="Google" id="ProtNLM"/>
    </source>
</evidence>
<protein>
    <recommendedName>
        <fullName evidence="3">Nitrate reductase</fullName>
    </recommendedName>
</protein>
<evidence type="ECO:0000313" key="2">
    <source>
        <dbReference type="Proteomes" id="UP000629371"/>
    </source>
</evidence>
<dbReference type="RefSeq" id="WP_201809161.1">
    <property type="nucleotide sequence ID" value="NZ_JAERRI010000019.1"/>
</dbReference>
<accession>A0ABS1N0D5</accession>
<name>A0ABS1N0D5_9ACTN</name>
<keyword evidence="2" id="KW-1185">Reference proteome</keyword>
<proteinExistence type="predicted"/>
<sequence length="91" mass="10065">MKPIGAWRPPGQNPRTAEVKESVRRLLGLEEDAAVVVRELACSDEDCPPLETVIAVLPMDGTPRRWTLHRPVGDITEEDLRALLAREPEGA</sequence>
<organism evidence="1 2">
    <name type="scientific">Streptomyces siderophoricus</name>
    <dbReference type="NCBI Taxonomy" id="2802281"/>
    <lineage>
        <taxon>Bacteria</taxon>
        <taxon>Bacillati</taxon>
        <taxon>Actinomycetota</taxon>
        <taxon>Actinomycetes</taxon>
        <taxon>Kitasatosporales</taxon>
        <taxon>Streptomycetaceae</taxon>
        <taxon>Streptomyces</taxon>
    </lineage>
</organism>